<protein>
    <submittedName>
        <fullName evidence="3">Heavy-metal-associated domain-containing protein</fullName>
    </submittedName>
</protein>
<dbReference type="InterPro" id="IPR036163">
    <property type="entry name" value="HMA_dom_sf"/>
</dbReference>
<feature type="domain" description="HMA" evidence="2">
    <location>
        <begin position="24"/>
        <end position="90"/>
    </location>
</feature>
<proteinExistence type="predicted"/>
<feature type="signal peptide" evidence="1">
    <location>
        <begin position="1"/>
        <end position="19"/>
    </location>
</feature>
<feature type="chain" id="PRO_5025643438" evidence="1">
    <location>
        <begin position="20"/>
        <end position="156"/>
    </location>
</feature>
<organism evidence="3 4">
    <name type="scientific">Segatella copri</name>
    <dbReference type="NCBI Taxonomy" id="165179"/>
    <lineage>
        <taxon>Bacteria</taxon>
        <taxon>Pseudomonadati</taxon>
        <taxon>Bacteroidota</taxon>
        <taxon>Bacteroidia</taxon>
        <taxon>Bacteroidales</taxon>
        <taxon>Prevotellaceae</taxon>
        <taxon>Segatella</taxon>
    </lineage>
</organism>
<comment type="caution">
    <text evidence="3">The sequence shown here is derived from an EMBL/GenBank/DDBJ whole genome shotgun (WGS) entry which is preliminary data.</text>
</comment>
<keyword evidence="1" id="KW-0732">Signal</keyword>
<dbReference type="PROSITE" id="PS50846">
    <property type="entry name" value="HMA_2"/>
    <property type="match status" value="1"/>
</dbReference>
<reference evidence="3 4" key="1">
    <citation type="submission" date="2019-09" db="EMBL/GenBank/DDBJ databases">
        <title>Distinct polysaccharide growth profiles of human intestinal Prevotella copri isolates.</title>
        <authorList>
            <person name="Fehlner-Peach H."/>
            <person name="Magnabosco C."/>
            <person name="Raghavan V."/>
            <person name="Scher J.U."/>
            <person name="Tett A."/>
            <person name="Cox L.M."/>
            <person name="Gottsegen C."/>
            <person name="Watters A."/>
            <person name="Wiltshire- Gordon J.D."/>
            <person name="Segata N."/>
            <person name="Bonneau R."/>
            <person name="Littman D.R."/>
        </authorList>
    </citation>
    <scope>NUCLEOTIDE SEQUENCE [LARGE SCALE GENOMIC DNA]</scope>
    <source>
        <strain evidence="4">iAQ1173</strain>
    </source>
</reference>
<evidence type="ECO:0000313" key="4">
    <source>
        <dbReference type="Proteomes" id="UP000384372"/>
    </source>
</evidence>
<gene>
    <name evidence="3" type="ORF">F7D20_00290</name>
</gene>
<name>A0A6A7W7U3_9BACT</name>
<evidence type="ECO:0000256" key="1">
    <source>
        <dbReference type="SAM" id="SignalP"/>
    </source>
</evidence>
<dbReference type="SUPFAM" id="SSF55008">
    <property type="entry name" value="HMA, heavy metal-associated domain"/>
    <property type="match status" value="1"/>
</dbReference>
<dbReference type="OrthoDB" id="1121721at2"/>
<keyword evidence="4" id="KW-1185">Reference proteome</keyword>
<dbReference type="EMBL" id="VZAD01000004">
    <property type="protein sequence ID" value="MQP10436.1"/>
    <property type="molecule type" value="Genomic_DNA"/>
</dbReference>
<dbReference type="InterPro" id="IPR006121">
    <property type="entry name" value="HMA_dom"/>
</dbReference>
<dbReference type="AlphaFoldDB" id="A0A6A7W7U3"/>
<evidence type="ECO:0000259" key="2">
    <source>
        <dbReference type="PROSITE" id="PS50846"/>
    </source>
</evidence>
<dbReference type="Proteomes" id="UP000384372">
    <property type="component" value="Unassembled WGS sequence"/>
</dbReference>
<evidence type="ECO:0000313" key="3">
    <source>
        <dbReference type="EMBL" id="MQP10436.1"/>
    </source>
</evidence>
<sequence length="156" mass="16753">MKKIMTVTAMLVFAISMFAKDIKTVVFTTLPQMHCENCENKIKGNLRFEKGIKQITTSVPDQKVTIEYDADKTTPENIAKGFAKIGYKATVVTGEAKKKGCSGCSKKADATKGSCCKKNGEKKEGSCCSKKAEVKKEGCGGCSKKADATKGNCSTK</sequence>
<dbReference type="Pfam" id="PF00403">
    <property type="entry name" value="HMA"/>
    <property type="match status" value="1"/>
</dbReference>
<dbReference type="CDD" id="cd00371">
    <property type="entry name" value="HMA"/>
    <property type="match status" value="1"/>
</dbReference>
<dbReference type="GO" id="GO:0046872">
    <property type="term" value="F:metal ion binding"/>
    <property type="evidence" value="ECO:0007669"/>
    <property type="project" value="InterPro"/>
</dbReference>
<accession>A0A6A7W7U3</accession>
<dbReference type="Gene3D" id="3.30.70.100">
    <property type="match status" value="1"/>
</dbReference>